<gene>
    <name evidence="4" type="ORF">GIL414_LOCUS86366</name>
</gene>
<proteinExistence type="predicted"/>
<dbReference type="InterPro" id="IPR050198">
    <property type="entry name" value="Non-receptor_tyrosine_kinases"/>
</dbReference>
<feature type="domain" description="Protein kinase" evidence="3">
    <location>
        <begin position="1"/>
        <end position="134"/>
    </location>
</feature>
<evidence type="ECO:0000313" key="4">
    <source>
        <dbReference type="EMBL" id="CAF5224955.1"/>
    </source>
</evidence>
<comment type="caution">
    <text evidence="4">The sequence shown here is derived from an EMBL/GenBank/DDBJ whole genome shotgun (WGS) entry which is preliminary data.</text>
</comment>
<dbReference type="GO" id="GO:0005524">
    <property type="term" value="F:ATP binding"/>
    <property type="evidence" value="ECO:0007669"/>
    <property type="project" value="UniProtKB-KW"/>
</dbReference>
<dbReference type="PANTHER" id="PTHR24418">
    <property type="entry name" value="TYROSINE-PROTEIN KINASE"/>
    <property type="match status" value="1"/>
</dbReference>
<reference evidence="4" key="1">
    <citation type="submission" date="2021-02" db="EMBL/GenBank/DDBJ databases">
        <authorList>
            <person name="Nowell W R."/>
        </authorList>
    </citation>
    <scope>NUCLEOTIDE SEQUENCE</scope>
</reference>
<dbReference type="Pfam" id="PF07714">
    <property type="entry name" value="PK_Tyr_Ser-Thr"/>
    <property type="match status" value="1"/>
</dbReference>
<dbReference type="InterPro" id="IPR000719">
    <property type="entry name" value="Prot_kinase_dom"/>
</dbReference>
<dbReference type="AlphaFoldDB" id="A0A8S3K491"/>
<keyword evidence="1" id="KW-0547">Nucleotide-binding</keyword>
<evidence type="ECO:0000259" key="3">
    <source>
        <dbReference type="PROSITE" id="PS50011"/>
    </source>
</evidence>
<accession>A0A8S3K491</accession>
<organism evidence="4 5">
    <name type="scientific">Rotaria magnacalcarata</name>
    <dbReference type="NCBI Taxonomy" id="392030"/>
    <lineage>
        <taxon>Eukaryota</taxon>
        <taxon>Metazoa</taxon>
        <taxon>Spiralia</taxon>
        <taxon>Gnathifera</taxon>
        <taxon>Rotifera</taxon>
        <taxon>Eurotatoria</taxon>
        <taxon>Bdelloidea</taxon>
        <taxon>Philodinida</taxon>
        <taxon>Philodinidae</taxon>
        <taxon>Rotaria</taxon>
    </lineage>
</organism>
<dbReference type="InterPro" id="IPR008266">
    <property type="entry name" value="Tyr_kinase_AS"/>
</dbReference>
<dbReference type="EMBL" id="CAJOBJ010374542">
    <property type="protein sequence ID" value="CAF5224955.1"/>
    <property type="molecule type" value="Genomic_DNA"/>
</dbReference>
<evidence type="ECO:0000256" key="2">
    <source>
        <dbReference type="ARBA" id="ARBA00022840"/>
    </source>
</evidence>
<dbReference type="InterPro" id="IPR001245">
    <property type="entry name" value="Ser-Thr/Tyr_kinase_cat_dom"/>
</dbReference>
<keyword evidence="2" id="KW-0067">ATP-binding</keyword>
<evidence type="ECO:0000256" key="1">
    <source>
        <dbReference type="ARBA" id="ARBA00022741"/>
    </source>
</evidence>
<sequence>MVTNKKNRPEIILLKIDGARSKKEASFYVDLSRHPHIVRTYGIVHEENDDEDDENNAVMLLQEHAPMGSLYDVLQEQRKAPNENILIEIFLQILDAMIFLAFNNVVHADLACRNVLVFRLDENDPENIIVKITD</sequence>
<feature type="non-terminal residue" evidence="4">
    <location>
        <position position="134"/>
    </location>
</feature>
<dbReference type="GO" id="GO:0004672">
    <property type="term" value="F:protein kinase activity"/>
    <property type="evidence" value="ECO:0007669"/>
    <property type="project" value="InterPro"/>
</dbReference>
<dbReference type="SUPFAM" id="SSF56112">
    <property type="entry name" value="Protein kinase-like (PK-like)"/>
    <property type="match status" value="1"/>
</dbReference>
<protein>
    <recommendedName>
        <fullName evidence="3">Protein kinase domain-containing protein</fullName>
    </recommendedName>
</protein>
<evidence type="ECO:0000313" key="5">
    <source>
        <dbReference type="Proteomes" id="UP000681720"/>
    </source>
</evidence>
<dbReference type="PROSITE" id="PS50011">
    <property type="entry name" value="PROTEIN_KINASE_DOM"/>
    <property type="match status" value="1"/>
</dbReference>
<dbReference type="PROSITE" id="PS00109">
    <property type="entry name" value="PROTEIN_KINASE_TYR"/>
    <property type="match status" value="1"/>
</dbReference>
<dbReference type="Proteomes" id="UP000681720">
    <property type="component" value="Unassembled WGS sequence"/>
</dbReference>
<name>A0A8S3K491_9BILA</name>
<dbReference type="Gene3D" id="1.10.510.10">
    <property type="entry name" value="Transferase(Phosphotransferase) domain 1"/>
    <property type="match status" value="1"/>
</dbReference>
<dbReference type="InterPro" id="IPR011009">
    <property type="entry name" value="Kinase-like_dom_sf"/>
</dbReference>